<sequence length="117" mass="13378">MSILLLYLRIFPIILFRRFDFLCIAFLTISLLVTTPMVIWQCKPFRAAWDYNIDNPRCLKIATIAYANASINIITEVSILILPLPVLRTLHVSRRKKIALISVFSVGHPHACPRSAK</sequence>
<evidence type="ECO:0000256" key="3">
    <source>
        <dbReference type="ARBA" id="ARBA00022989"/>
    </source>
</evidence>
<dbReference type="AlphaFoldDB" id="I8TK37"/>
<reference evidence="9" key="2">
    <citation type="submission" date="2012-06" db="EMBL/GenBank/DDBJ databases">
        <title>Comparative genomic analyses of Aspergillus oryzae 3.042 and A. oryzae RIB40 for soy-sauce fermentation.</title>
        <authorList>
            <person name="Zhao G."/>
            <person name="Hou L."/>
            <person name="Wang C."/>
            <person name="Cao X."/>
        </authorList>
    </citation>
    <scope>NUCLEOTIDE SEQUENCE [LARGE SCALE GENOMIC DNA]</scope>
    <source>
        <strain evidence="9">3.042</strain>
    </source>
</reference>
<comment type="similarity">
    <text evidence="5">Belongs to the SAT4 family.</text>
</comment>
<dbReference type="PANTHER" id="PTHR33048">
    <property type="entry name" value="PTH11-LIKE INTEGRAL MEMBRANE PROTEIN (AFU_ORTHOLOGUE AFUA_5G11245)"/>
    <property type="match status" value="1"/>
</dbReference>
<keyword evidence="2 6" id="KW-0812">Transmembrane</keyword>
<dbReference type="HOGENOM" id="CLU_028200_25_2_1"/>
<evidence type="ECO:0000256" key="4">
    <source>
        <dbReference type="ARBA" id="ARBA00023136"/>
    </source>
</evidence>
<dbReference type="PANTHER" id="PTHR33048:SF47">
    <property type="entry name" value="INTEGRAL MEMBRANE PROTEIN-RELATED"/>
    <property type="match status" value="1"/>
</dbReference>
<keyword evidence="4 6" id="KW-0472">Membrane</keyword>
<evidence type="ECO:0000256" key="6">
    <source>
        <dbReference type="SAM" id="Phobius"/>
    </source>
</evidence>
<organism evidence="8 9">
    <name type="scientific">Aspergillus oryzae (strain 3.042)</name>
    <name type="common">Yellow koji mold</name>
    <dbReference type="NCBI Taxonomy" id="1160506"/>
    <lineage>
        <taxon>Eukaryota</taxon>
        <taxon>Fungi</taxon>
        <taxon>Dikarya</taxon>
        <taxon>Ascomycota</taxon>
        <taxon>Pezizomycotina</taxon>
        <taxon>Eurotiomycetes</taxon>
        <taxon>Eurotiomycetidae</taxon>
        <taxon>Eurotiales</taxon>
        <taxon>Aspergillaceae</taxon>
        <taxon>Aspergillus</taxon>
        <taxon>Aspergillus subgen. Circumdati</taxon>
    </lineage>
</organism>
<dbReference type="InterPro" id="IPR049326">
    <property type="entry name" value="Rhodopsin_dom_fungi"/>
</dbReference>
<evidence type="ECO:0000313" key="8">
    <source>
        <dbReference type="EMBL" id="EIT74103.1"/>
    </source>
</evidence>
<protein>
    <recommendedName>
        <fullName evidence="7">Rhodopsin domain-containing protein</fullName>
    </recommendedName>
</protein>
<keyword evidence="3 6" id="KW-1133">Transmembrane helix</keyword>
<comment type="caution">
    <text evidence="8">The sequence shown here is derived from an EMBL/GenBank/DDBJ whole genome shotgun (WGS) entry which is preliminary data.</text>
</comment>
<evidence type="ECO:0000256" key="2">
    <source>
        <dbReference type="ARBA" id="ARBA00022692"/>
    </source>
</evidence>
<dbReference type="OrthoDB" id="2496787at2759"/>
<evidence type="ECO:0000256" key="1">
    <source>
        <dbReference type="ARBA" id="ARBA00004141"/>
    </source>
</evidence>
<dbReference type="EMBL" id="AKHY01000197">
    <property type="protein sequence ID" value="EIT74103.1"/>
    <property type="molecule type" value="Genomic_DNA"/>
</dbReference>
<evidence type="ECO:0000259" key="7">
    <source>
        <dbReference type="Pfam" id="PF20684"/>
    </source>
</evidence>
<evidence type="ECO:0000256" key="5">
    <source>
        <dbReference type="ARBA" id="ARBA00038359"/>
    </source>
</evidence>
<accession>I8TK37</accession>
<feature type="transmembrane region" description="Helical" evidence="6">
    <location>
        <begin position="61"/>
        <end position="87"/>
    </location>
</feature>
<gene>
    <name evidence="8" type="ORF">Ao3042_10063</name>
</gene>
<proteinExistence type="inferred from homology"/>
<dbReference type="InterPro" id="IPR052337">
    <property type="entry name" value="SAT4-like"/>
</dbReference>
<evidence type="ECO:0000313" key="9">
    <source>
        <dbReference type="Proteomes" id="UP000002812"/>
    </source>
</evidence>
<dbReference type="GO" id="GO:0016020">
    <property type="term" value="C:membrane"/>
    <property type="evidence" value="ECO:0007669"/>
    <property type="project" value="UniProtKB-SubCell"/>
</dbReference>
<dbReference type="Pfam" id="PF20684">
    <property type="entry name" value="Fung_rhodopsin"/>
    <property type="match status" value="1"/>
</dbReference>
<reference evidence="8 9" key="1">
    <citation type="journal article" date="2012" name="Eukaryot. Cell">
        <title>Draft genome sequence of Aspergillus oryzae strain 3.042.</title>
        <authorList>
            <person name="Zhao G."/>
            <person name="Yao Y."/>
            <person name="Qi W."/>
            <person name="Wang C."/>
            <person name="Hou L."/>
            <person name="Zeng B."/>
            <person name="Cao X."/>
        </authorList>
    </citation>
    <scope>NUCLEOTIDE SEQUENCE [LARGE SCALE GENOMIC DNA]</scope>
    <source>
        <strain evidence="8 9">3.042</strain>
    </source>
</reference>
<dbReference type="Proteomes" id="UP000002812">
    <property type="component" value="Unassembled WGS sequence"/>
</dbReference>
<feature type="transmembrane region" description="Helical" evidence="6">
    <location>
        <begin position="21"/>
        <end position="41"/>
    </location>
</feature>
<name>I8TK37_ASPO3</name>
<comment type="subcellular location">
    <subcellularLocation>
        <location evidence="1">Membrane</location>
        <topology evidence="1">Multi-pass membrane protein</topology>
    </subcellularLocation>
</comment>
<feature type="domain" description="Rhodopsin" evidence="7">
    <location>
        <begin position="1"/>
        <end position="107"/>
    </location>
</feature>